<sequence>MQSSRQILDSSVIRSLVVGLGLSCLAAALVFGSPIFGSPMRGDLGYHSLPVDKTSYAPLAQGAAVALTRNRDDECVQATKVVTAAQGPYGGLYVPREMACE</sequence>
<evidence type="ECO:0000313" key="2">
    <source>
        <dbReference type="Proteomes" id="UP000256900"/>
    </source>
</evidence>
<dbReference type="EMBL" id="QUMO01000002">
    <property type="protein sequence ID" value="REF87634.1"/>
    <property type="molecule type" value="Genomic_DNA"/>
</dbReference>
<comment type="caution">
    <text evidence="1">The sequence shown here is derived from an EMBL/GenBank/DDBJ whole genome shotgun (WGS) entry which is preliminary data.</text>
</comment>
<dbReference type="Proteomes" id="UP000256900">
    <property type="component" value="Unassembled WGS sequence"/>
</dbReference>
<keyword evidence="2" id="KW-1185">Reference proteome</keyword>
<accession>A0A3D9YXZ5</accession>
<reference evidence="1 2" key="1">
    <citation type="submission" date="2018-08" db="EMBL/GenBank/DDBJ databases">
        <title>Genomic Encyclopedia of Type Strains, Phase IV (KMG-IV): sequencing the most valuable type-strain genomes for metagenomic binning, comparative biology and taxonomic classification.</title>
        <authorList>
            <person name="Goeker M."/>
        </authorList>
    </citation>
    <scope>NUCLEOTIDE SEQUENCE [LARGE SCALE GENOMIC DNA]</scope>
    <source>
        <strain evidence="1 2">BW863</strain>
    </source>
</reference>
<organism evidence="1 2">
    <name type="scientific">Methylovirgula ligni</name>
    <dbReference type="NCBI Taxonomy" id="569860"/>
    <lineage>
        <taxon>Bacteria</taxon>
        <taxon>Pseudomonadati</taxon>
        <taxon>Pseudomonadota</taxon>
        <taxon>Alphaproteobacteria</taxon>
        <taxon>Hyphomicrobiales</taxon>
        <taxon>Beijerinckiaceae</taxon>
        <taxon>Methylovirgula</taxon>
    </lineage>
</organism>
<name>A0A3D9YXZ5_9HYPH</name>
<protein>
    <submittedName>
        <fullName evidence="1">Uncharacterized protein</fullName>
    </submittedName>
</protein>
<proteinExistence type="predicted"/>
<evidence type="ECO:0000313" key="1">
    <source>
        <dbReference type="EMBL" id="REF87634.1"/>
    </source>
</evidence>
<gene>
    <name evidence="1" type="ORF">DES32_1257</name>
</gene>
<dbReference type="AlphaFoldDB" id="A0A3D9YXZ5"/>